<evidence type="ECO:0000256" key="5">
    <source>
        <dbReference type="ARBA" id="ARBA00023136"/>
    </source>
</evidence>
<proteinExistence type="inferred from homology"/>
<keyword evidence="9" id="KW-1185">Reference proteome</keyword>
<evidence type="ECO:0000256" key="1">
    <source>
        <dbReference type="ARBA" id="ARBA00004141"/>
    </source>
</evidence>
<feature type="transmembrane region" description="Helical" evidence="6">
    <location>
        <begin position="278"/>
        <end position="296"/>
    </location>
</feature>
<dbReference type="PANTHER" id="PTHR32322:SF9">
    <property type="entry name" value="AMINO-ACID METABOLITE EFFLUX PUMP-RELATED"/>
    <property type="match status" value="1"/>
</dbReference>
<comment type="caution">
    <text evidence="8">The sequence shown here is derived from an EMBL/GenBank/DDBJ whole genome shotgun (WGS) entry which is preliminary data.</text>
</comment>
<feature type="transmembrane region" description="Helical" evidence="6">
    <location>
        <begin position="12"/>
        <end position="31"/>
    </location>
</feature>
<evidence type="ECO:0000256" key="2">
    <source>
        <dbReference type="ARBA" id="ARBA00007362"/>
    </source>
</evidence>
<dbReference type="Proteomes" id="UP001183202">
    <property type="component" value="Unassembled WGS sequence"/>
</dbReference>
<sequence length="300" mass="30207">MSTATRSPHSLAWLPGFALLSAVWGSSFALIKIAVDAGVAPPWVAFARCAVGALTLLAICAITRSPLPRDRITWGHAAVVALLANAVPFVLLAYGEQHVDSVLAGLLNATTPLMTLLFVPLLVPTERITALRIVGLLVGFAGVLCVLGVWRGIASATVTGTLACLGSTACYGAAFAYTQRFFAGRTGSAAALSGAQLVCASAELAVVAPVLAGLPAWPGVPAGVALLALGALGTGLAYVLNLGVVRAAGPTVASTVTYVIPLWSTAIGAVLLAEPVGWNTVAGGVLVVTGVVVTRLPGRA</sequence>
<evidence type="ECO:0000313" key="8">
    <source>
        <dbReference type="EMBL" id="MDT0353752.1"/>
    </source>
</evidence>
<feature type="transmembrane region" description="Helical" evidence="6">
    <location>
        <begin position="130"/>
        <end position="150"/>
    </location>
</feature>
<feature type="transmembrane region" description="Helical" evidence="6">
    <location>
        <begin position="189"/>
        <end position="214"/>
    </location>
</feature>
<feature type="domain" description="EamA" evidence="7">
    <location>
        <begin position="17"/>
        <end position="147"/>
    </location>
</feature>
<evidence type="ECO:0000256" key="4">
    <source>
        <dbReference type="ARBA" id="ARBA00022989"/>
    </source>
</evidence>
<accession>A0ABU2NIF3</accession>
<feature type="transmembrane region" description="Helical" evidence="6">
    <location>
        <begin position="252"/>
        <end position="272"/>
    </location>
</feature>
<feature type="transmembrane region" description="Helical" evidence="6">
    <location>
        <begin position="43"/>
        <end position="62"/>
    </location>
</feature>
<evidence type="ECO:0000256" key="6">
    <source>
        <dbReference type="SAM" id="Phobius"/>
    </source>
</evidence>
<evidence type="ECO:0000256" key="3">
    <source>
        <dbReference type="ARBA" id="ARBA00022692"/>
    </source>
</evidence>
<dbReference type="SUPFAM" id="SSF103481">
    <property type="entry name" value="Multidrug resistance efflux transporter EmrE"/>
    <property type="match status" value="2"/>
</dbReference>
<organism evidence="8 9">
    <name type="scientific">Pseudonocardia charpentierae</name>
    <dbReference type="NCBI Taxonomy" id="3075545"/>
    <lineage>
        <taxon>Bacteria</taxon>
        <taxon>Bacillati</taxon>
        <taxon>Actinomycetota</taxon>
        <taxon>Actinomycetes</taxon>
        <taxon>Pseudonocardiales</taxon>
        <taxon>Pseudonocardiaceae</taxon>
        <taxon>Pseudonocardia</taxon>
    </lineage>
</organism>
<dbReference type="RefSeq" id="WP_311560262.1">
    <property type="nucleotide sequence ID" value="NZ_JAVREJ010000043.1"/>
</dbReference>
<feature type="domain" description="EamA" evidence="7">
    <location>
        <begin position="160"/>
        <end position="294"/>
    </location>
</feature>
<comment type="similarity">
    <text evidence="2">Belongs to the EamA transporter family.</text>
</comment>
<dbReference type="InterPro" id="IPR050638">
    <property type="entry name" value="AA-Vitamin_Transporters"/>
</dbReference>
<dbReference type="EMBL" id="JAVREJ010000043">
    <property type="protein sequence ID" value="MDT0353752.1"/>
    <property type="molecule type" value="Genomic_DNA"/>
</dbReference>
<feature type="transmembrane region" description="Helical" evidence="6">
    <location>
        <begin position="101"/>
        <end position="123"/>
    </location>
</feature>
<feature type="transmembrane region" description="Helical" evidence="6">
    <location>
        <begin position="74"/>
        <end position="95"/>
    </location>
</feature>
<keyword evidence="5 6" id="KW-0472">Membrane</keyword>
<evidence type="ECO:0000313" key="9">
    <source>
        <dbReference type="Proteomes" id="UP001183202"/>
    </source>
</evidence>
<gene>
    <name evidence="8" type="ORF">RM445_30115</name>
</gene>
<keyword evidence="4 6" id="KW-1133">Transmembrane helix</keyword>
<keyword evidence="3 6" id="KW-0812">Transmembrane</keyword>
<reference evidence="9" key="1">
    <citation type="submission" date="2023-07" db="EMBL/GenBank/DDBJ databases">
        <title>30 novel species of actinomycetes from the DSMZ collection.</title>
        <authorList>
            <person name="Nouioui I."/>
        </authorList>
    </citation>
    <scope>NUCLEOTIDE SEQUENCE [LARGE SCALE GENOMIC DNA]</scope>
    <source>
        <strain evidence="9">DSM 45834</strain>
    </source>
</reference>
<comment type="subcellular location">
    <subcellularLocation>
        <location evidence="1">Membrane</location>
        <topology evidence="1">Multi-pass membrane protein</topology>
    </subcellularLocation>
</comment>
<protein>
    <submittedName>
        <fullName evidence="8">DMT family transporter</fullName>
    </submittedName>
</protein>
<name>A0ABU2NIF3_9PSEU</name>
<dbReference type="InterPro" id="IPR037185">
    <property type="entry name" value="EmrE-like"/>
</dbReference>
<dbReference type="PANTHER" id="PTHR32322">
    <property type="entry name" value="INNER MEMBRANE TRANSPORTER"/>
    <property type="match status" value="1"/>
</dbReference>
<feature type="transmembrane region" description="Helical" evidence="6">
    <location>
        <begin position="220"/>
        <end position="240"/>
    </location>
</feature>
<dbReference type="Pfam" id="PF00892">
    <property type="entry name" value="EamA"/>
    <property type="match status" value="2"/>
</dbReference>
<evidence type="ECO:0000259" key="7">
    <source>
        <dbReference type="Pfam" id="PF00892"/>
    </source>
</evidence>
<feature type="transmembrane region" description="Helical" evidence="6">
    <location>
        <begin position="156"/>
        <end position="177"/>
    </location>
</feature>
<dbReference type="InterPro" id="IPR000620">
    <property type="entry name" value="EamA_dom"/>
</dbReference>